<proteinExistence type="predicted"/>
<reference evidence="2 3" key="1">
    <citation type="submission" date="2014-04" db="EMBL/GenBank/DDBJ databases">
        <authorList>
            <consortium name="DOE Joint Genome Institute"/>
            <person name="Kuo A."/>
            <person name="Girlanda M."/>
            <person name="Perotto S."/>
            <person name="Kohler A."/>
            <person name="Nagy L.G."/>
            <person name="Floudas D."/>
            <person name="Copeland A."/>
            <person name="Barry K.W."/>
            <person name="Cichocki N."/>
            <person name="Veneault-Fourrey C."/>
            <person name="LaButti K."/>
            <person name="Lindquist E.A."/>
            <person name="Lipzen A."/>
            <person name="Lundell T."/>
            <person name="Morin E."/>
            <person name="Murat C."/>
            <person name="Sun H."/>
            <person name="Tunlid A."/>
            <person name="Henrissat B."/>
            <person name="Grigoriev I.V."/>
            <person name="Hibbett D.S."/>
            <person name="Martin F."/>
            <person name="Nordberg H.P."/>
            <person name="Cantor M.N."/>
            <person name="Hua S.X."/>
        </authorList>
    </citation>
    <scope>NUCLEOTIDE SEQUENCE [LARGE SCALE GENOMIC DNA]</scope>
    <source>
        <strain evidence="2 3">MUT 4182</strain>
    </source>
</reference>
<evidence type="ECO:0000256" key="1">
    <source>
        <dbReference type="SAM" id="MobiDB-lite"/>
    </source>
</evidence>
<dbReference type="InterPro" id="IPR011333">
    <property type="entry name" value="SKP1/BTB/POZ_sf"/>
</dbReference>
<feature type="compositionally biased region" description="Low complexity" evidence="1">
    <location>
        <begin position="1"/>
        <end position="16"/>
    </location>
</feature>
<sequence length="348" mass="38867">MEAEPARQQQAQPSQSNDTPEDIQHHPELYFTDGNLVILAQKSNIRFKIYRGLVNRSDYFKAMLAPEPAATNDPETGAQAGGWLESDKGTDENPLILSSITFDELELVIRWITGMLSRPVSTENWVTLLATATYMMFDDLKREAVHELTPRLSTELQPSEVVSMAYGYHVPSWLAPSLTAFLSLPPSGLTAEDIRNVGEKVTLEYIQLHHNMSCFRSALALWPPPLNHDASCLAVARCKGEFARWWIQTISTTIHTALVRGNIEPQTNQSPDWVKSIQDQLDRVSFAAMADDDVLRMNDRIEGMTRNCQVNGLQACLNLPVFNQEGRAIMEAVTRLLADAAESDGLQV</sequence>
<feature type="region of interest" description="Disordered" evidence="1">
    <location>
        <begin position="1"/>
        <end position="25"/>
    </location>
</feature>
<organism evidence="2 3">
    <name type="scientific">Tulasnella calospora MUT 4182</name>
    <dbReference type="NCBI Taxonomy" id="1051891"/>
    <lineage>
        <taxon>Eukaryota</taxon>
        <taxon>Fungi</taxon>
        <taxon>Dikarya</taxon>
        <taxon>Basidiomycota</taxon>
        <taxon>Agaricomycotina</taxon>
        <taxon>Agaricomycetes</taxon>
        <taxon>Cantharellales</taxon>
        <taxon>Tulasnellaceae</taxon>
        <taxon>Tulasnella</taxon>
    </lineage>
</organism>
<dbReference type="EMBL" id="KN822972">
    <property type="protein sequence ID" value="KIO30391.1"/>
    <property type="molecule type" value="Genomic_DNA"/>
</dbReference>
<evidence type="ECO:0000313" key="3">
    <source>
        <dbReference type="Proteomes" id="UP000054248"/>
    </source>
</evidence>
<name>A0A0C3QPV8_9AGAM</name>
<protein>
    <recommendedName>
        <fullName evidence="4">BTB domain-containing protein</fullName>
    </recommendedName>
</protein>
<accession>A0A0C3QPV8</accession>
<keyword evidence="3" id="KW-1185">Reference proteome</keyword>
<evidence type="ECO:0008006" key="4">
    <source>
        <dbReference type="Google" id="ProtNLM"/>
    </source>
</evidence>
<dbReference type="Gene3D" id="3.30.710.10">
    <property type="entry name" value="Potassium Channel Kv1.1, Chain A"/>
    <property type="match status" value="1"/>
</dbReference>
<gene>
    <name evidence="2" type="ORF">M407DRAFT_153725</name>
</gene>
<dbReference type="HOGENOM" id="CLU_797387_0_0_1"/>
<reference evidence="3" key="2">
    <citation type="submission" date="2015-01" db="EMBL/GenBank/DDBJ databases">
        <title>Evolutionary Origins and Diversification of the Mycorrhizal Mutualists.</title>
        <authorList>
            <consortium name="DOE Joint Genome Institute"/>
            <consortium name="Mycorrhizal Genomics Consortium"/>
            <person name="Kohler A."/>
            <person name="Kuo A."/>
            <person name="Nagy L.G."/>
            <person name="Floudas D."/>
            <person name="Copeland A."/>
            <person name="Barry K.W."/>
            <person name="Cichocki N."/>
            <person name="Veneault-Fourrey C."/>
            <person name="LaButti K."/>
            <person name="Lindquist E.A."/>
            <person name="Lipzen A."/>
            <person name="Lundell T."/>
            <person name="Morin E."/>
            <person name="Murat C."/>
            <person name="Riley R."/>
            <person name="Ohm R."/>
            <person name="Sun H."/>
            <person name="Tunlid A."/>
            <person name="Henrissat B."/>
            <person name="Grigoriev I.V."/>
            <person name="Hibbett D.S."/>
            <person name="Martin F."/>
        </authorList>
    </citation>
    <scope>NUCLEOTIDE SEQUENCE [LARGE SCALE GENOMIC DNA]</scope>
    <source>
        <strain evidence="3">MUT 4182</strain>
    </source>
</reference>
<dbReference type="AlphaFoldDB" id="A0A0C3QPV8"/>
<dbReference type="CDD" id="cd18186">
    <property type="entry name" value="BTB_POZ_ZBTB_KLHL-like"/>
    <property type="match status" value="1"/>
</dbReference>
<dbReference type="OrthoDB" id="2879636at2759"/>
<dbReference type="Proteomes" id="UP000054248">
    <property type="component" value="Unassembled WGS sequence"/>
</dbReference>
<evidence type="ECO:0000313" key="2">
    <source>
        <dbReference type="EMBL" id="KIO30391.1"/>
    </source>
</evidence>